<sequence>MRETSHRARSLMVVAGGALGWFVFVMAVITGEGAYGGLGLFGLMTLAVSWIAGRVLTRDVAERRAEQVDEYEFERRSGVRDIGYMVALGALILGFVLLVVALNLADRGVVGLMRRSPHLALAGYLIAASLPTFLLVWRTSDDEHETHEGVL</sequence>
<feature type="transmembrane region" description="Helical" evidence="1">
    <location>
        <begin position="12"/>
        <end position="29"/>
    </location>
</feature>
<protein>
    <submittedName>
        <fullName evidence="2">Uncharacterized protein</fullName>
    </submittedName>
</protein>
<gene>
    <name evidence="2" type="ORF">MOPEL_001_00040</name>
</gene>
<comment type="caution">
    <text evidence="2">The sequence shown here is derived from an EMBL/GenBank/DDBJ whole genome shotgun (WGS) entry which is preliminary data.</text>
</comment>
<name>H5UMC8_9MICO</name>
<keyword evidence="1" id="KW-0472">Membrane</keyword>
<evidence type="ECO:0000313" key="3">
    <source>
        <dbReference type="Proteomes" id="UP000004367"/>
    </source>
</evidence>
<evidence type="ECO:0000313" key="2">
    <source>
        <dbReference type="EMBL" id="GAB46886.1"/>
    </source>
</evidence>
<keyword evidence="1" id="KW-1133">Transmembrane helix</keyword>
<dbReference type="Proteomes" id="UP000004367">
    <property type="component" value="Unassembled WGS sequence"/>
</dbReference>
<feature type="transmembrane region" description="Helical" evidence="1">
    <location>
        <begin position="82"/>
        <end position="105"/>
    </location>
</feature>
<keyword evidence="1" id="KW-0812">Transmembrane</keyword>
<dbReference type="AlphaFoldDB" id="H5UMC8"/>
<proteinExistence type="predicted"/>
<feature type="transmembrane region" description="Helical" evidence="1">
    <location>
        <begin position="117"/>
        <end position="137"/>
    </location>
</feature>
<organism evidence="2 3">
    <name type="scientific">Mobilicoccus pelagius NBRC 104925</name>
    <dbReference type="NCBI Taxonomy" id="1089455"/>
    <lineage>
        <taxon>Bacteria</taxon>
        <taxon>Bacillati</taxon>
        <taxon>Actinomycetota</taxon>
        <taxon>Actinomycetes</taxon>
        <taxon>Micrococcales</taxon>
        <taxon>Dermatophilaceae</taxon>
        <taxon>Mobilicoccus</taxon>
    </lineage>
</organism>
<accession>H5UMC8</accession>
<evidence type="ECO:0000256" key="1">
    <source>
        <dbReference type="SAM" id="Phobius"/>
    </source>
</evidence>
<dbReference type="EMBL" id="BAFE01000001">
    <property type="protein sequence ID" value="GAB46886.1"/>
    <property type="molecule type" value="Genomic_DNA"/>
</dbReference>
<dbReference type="RefSeq" id="WP_009480820.1">
    <property type="nucleotide sequence ID" value="NZ_BAFE01000001.1"/>
</dbReference>
<keyword evidence="3" id="KW-1185">Reference proteome</keyword>
<feature type="transmembrane region" description="Helical" evidence="1">
    <location>
        <begin position="35"/>
        <end position="56"/>
    </location>
</feature>
<reference evidence="2 3" key="1">
    <citation type="submission" date="2012-02" db="EMBL/GenBank/DDBJ databases">
        <title>Whole genome shotgun sequence of Mobilicoccus pelagius NBRC 104925.</title>
        <authorList>
            <person name="Yoshida Y."/>
            <person name="Hosoyama A."/>
            <person name="Tsuchikane K."/>
            <person name="Katsumata H."/>
            <person name="Yamazaki S."/>
            <person name="Fujita N."/>
        </authorList>
    </citation>
    <scope>NUCLEOTIDE SEQUENCE [LARGE SCALE GENOMIC DNA]</scope>
    <source>
        <strain evidence="2 3">NBRC 104925</strain>
    </source>
</reference>
<dbReference type="STRING" id="1089455.MOPEL_001_00040"/>